<dbReference type="GeneID" id="34560903"/>
<evidence type="ECO:0000256" key="1">
    <source>
        <dbReference type="SAM" id="MobiDB-lite"/>
    </source>
</evidence>
<sequence>MPSEARNNPQQKPAARPRISDQWNTANGVPANPALSLVRRRRRRYLTEVMHAAAAPQKERRNELGWDESFQVPAKLPVPSPQSTDPTDLIELG</sequence>
<feature type="compositionally biased region" description="Polar residues" evidence="1">
    <location>
        <begin position="1"/>
        <end position="11"/>
    </location>
</feature>
<dbReference type="EMBL" id="MJBS01000063">
    <property type="protein sequence ID" value="OHE96973.1"/>
    <property type="molecule type" value="Genomic_DNA"/>
</dbReference>
<dbReference type="RefSeq" id="XP_022474129.1">
    <property type="nucleotide sequence ID" value="XM_022619393.1"/>
</dbReference>
<protein>
    <submittedName>
        <fullName evidence="2">Uncharacterized protein</fullName>
    </submittedName>
</protein>
<evidence type="ECO:0000313" key="2">
    <source>
        <dbReference type="EMBL" id="OHE96973.1"/>
    </source>
</evidence>
<dbReference type="Proteomes" id="UP000176998">
    <property type="component" value="Unassembled WGS sequence"/>
</dbReference>
<name>A0A1G4B6N2_9PEZI</name>
<comment type="caution">
    <text evidence="2">The sequence shown here is derived from an EMBL/GenBank/DDBJ whole genome shotgun (WGS) entry which is preliminary data.</text>
</comment>
<reference evidence="2 3" key="1">
    <citation type="submission" date="2016-09" db="EMBL/GenBank/DDBJ databases">
        <authorList>
            <person name="Capua I."/>
            <person name="De Benedictis P."/>
            <person name="Joannis T."/>
            <person name="Lombin L.H."/>
            <person name="Cattoli G."/>
        </authorList>
    </citation>
    <scope>NUCLEOTIDE SEQUENCE [LARGE SCALE GENOMIC DNA]</scope>
    <source>
        <strain evidence="2 3">IMI 309357</strain>
    </source>
</reference>
<proteinExistence type="predicted"/>
<accession>A0A1G4B6N2</accession>
<evidence type="ECO:0000313" key="3">
    <source>
        <dbReference type="Proteomes" id="UP000176998"/>
    </source>
</evidence>
<keyword evidence="3" id="KW-1185">Reference proteome</keyword>
<dbReference type="AlphaFoldDB" id="A0A1G4B6N2"/>
<organism evidence="2 3">
    <name type="scientific">Colletotrichum orchidophilum</name>
    <dbReference type="NCBI Taxonomy" id="1209926"/>
    <lineage>
        <taxon>Eukaryota</taxon>
        <taxon>Fungi</taxon>
        <taxon>Dikarya</taxon>
        <taxon>Ascomycota</taxon>
        <taxon>Pezizomycotina</taxon>
        <taxon>Sordariomycetes</taxon>
        <taxon>Hypocreomycetidae</taxon>
        <taxon>Glomerellales</taxon>
        <taxon>Glomerellaceae</taxon>
        <taxon>Colletotrichum</taxon>
    </lineage>
</organism>
<feature type="region of interest" description="Disordered" evidence="1">
    <location>
        <begin position="1"/>
        <end position="34"/>
    </location>
</feature>
<gene>
    <name evidence="2" type="ORF">CORC01_07758</name>
</gene>
<feature type="region of interest" description="Disordered" evidence="1">
    <location>
        <begin position="54"/>
        <end position="93"/>
    </location>
</feature>